<keyword evidence="8 11" id="KW-1133">Transmembrane helix</keyword>
<keyword evidence="9" id="KW-0902">Two-component regulatory system</keyword>
<keyword evidence="10 11" id="KW-0472">Membrane</keyword>
<dbReference type="RefSeq" id="WP_343962848.1">
    <property type="nucleotide sequence ID" value="NZ_BAAAGK010000013.1"/>
</dbReference>
<dbReference type="SMART" id="SM00387">
    <property type="entry name" value="HATPase_c"/>
    <property type="match status" value="1"/>
</dbReference>
<accession>A0ABW2TD36</accession>
<feature type="transmembrane region" description="Helical" evidence="11">
    <location>
        <begin position="97"/>
        <end position="121"/>
    </location>
</feature>
<feature type="transmembrane region" description="Helical" evidence="11">
    <location>
        <begin position="20"/>
        <end position="40"/>
    </location>
</feature>
<comment type="subcellular location">
    <subcellularLocation>
        <location evidence="2">Cell membrane</location>
    </subcellularLocation>
</comment>
<evidence type="ECO:0000313" key="15">
    <source>
        <dbReference type="Proteomes" id="UP001596514"/>
    </source>
</evidence>
<dbReference type="SUPFAM" id="SSF158472">
    <property type="entry name" value="HAMP domain-like"/>
    <property type="match status" value="1"/>
</dbReference>
<dbReference type="CDD" id="cd00082">
    <property type="entry name" value="HisKA"/>
    <property type="match status" value="1"/>
</dbReference>
<keyword evidence="4" id="KW-0597">Phosphoprotein</keyword>
<evidence type="ECO:0000259" key="12">
    <source>
        <dbReference type="PROSITE" id="PS50109"/>
    </source>
</evidence>
<name>A0ABW2TD36_9ACTN</name>
<evidence type="ECO:0000256" key="1">
    <source>
        <dbReference type="ARBA" id="ARBA00000085"/>
    </source>
</evidence>
<dbReference type="EC" id="2.7.13.3" evidence="3"/>
<dbReference type="Pfam" id="PF00512">
    <property type="entry name" value="HisKA"/>
    <property type="match status" value="1"/>
</dbReference>
<comment type="caution">
    <text evidence="14">The sequence shown here is derived from an EMBL/GenBank/DDBJ whole genome shotgun (WGS) entry which is preliminary data.</text>
</comment>
<keyword evidence="5" id="KW-0808">Transferase</keyword>
<dbReference type="GO" id="GO:0016301">
    <property type="term" value="F:kinase activity"/>
    <property type="evidence" value="ECO:0007669"/>
    <property type="project" value="UniProtKB-KW"/>
</dbReference>
<dbReference type="SUPFAM" id="SSF55874">
    <property type="entry name" value="ATPase domain of HSP90 chaperone/DNA topoisomerase II/histidine kinase"/>
    <property type="match status" value="1"/>
</dbReference>
<dbReference type="PRINTS" id="PR00344">
    <property type="entry name" value="BCTRLSENSOR"/>
</dbReference>
<keyword evidence="6 11" id="KW-0812">Transmembrane</keyword>
<keyword evidence="15" id="KW-1185">Reference proteome</keyword>
<comment type="catalytic activity">
    <reaction evidence="1">
        <text>ATP + protein L-histidine = ADP + protein N-phospho-L-histidine.</text>
        <dbReference type="EC" id="2.7.13.3"/>
    </reaction>
</comment>
<evidence type="ECO:0000256" key="2">
    <source>
        <dbReference type="ARBA" id="ARBA00004236"/>
    </source>
</evidence>
<dbReference type="SUPFAM" id="SSF47384">
    <property type="entry name" value="Homodimeric domain of signal transducing histidine kinase"/>
    <property type="match status" value="1"/>
</dbReference>
<dbReference type="Pfam" id="PF00672">
    <property type="entry name" value="HAMP"/>
    <property type="match status" value="1"/>
</dbReference>
<evidence type="ECO:0000256" key="3">
    <source>
        <dbReference type="ARBA" id="ARBA00012438"/>
    </source>
</evidence>
<dbReference type="Gene3D" id="6.10.340.10">
    <property type="match status" value="1"/>
</dbReference>
<dbReference type="Proteomes" id="UP001596514">
    <property type="component" value="Unassembled WGS sequence"/>
</dbReference>
<evidence type="ECO:0000256" key="7">
    <source>
        <dbReference type="ARBA" id="ARBA00022777"/>
    </source>
</evidence>
<dbReference type="SMART" id="SM00304">
    <property type="entry name" value="HAMP"/>
    <property type="match status" value="1"/>
</dbReference>
<evidence type="ECO:0000256" key="6">
    <source>
        <dbReference type="ARBA" id="ARBA00022692"/>
    </source>
</evidence>
<dbReference type="Gene3D" id="3.30.565.10">
    <property type="entry name" value="Histidine kinase-like ATPase, C-terminal domain"/>
    <property type="match status" value="1"/>
</dbReference>
<dbReference type="InterPro" id="IPR003660">
    <property type="entry name" value="HAMP_dom"/>
</dbReference>
<evidence type="ECO:0000256" key="11">
    <source>
        <dbReference type="SAM" id="Phobius"/>
    </source>
</evidence>
<dbReference type="PROSITE" id="PS50109">
    <property type="entry name" value="HIS_KIN"/>
    <property type="match status" value="1"/>
</dbReference>
<keyword evidence="7 14" id="KW-0418">Kinase</keyword>
<gene>
    <name evidence="14" type="ORF">ACFQVD_41390</name>
</gene>
<evidence type="ECO:0000256" key="4">
    <source>
        <dbReference type="ARBA" id="ARBA00022553"/>
    </source>
</evidence>
<dbReference type="InterPro" id="IPR005467">
    <property type="entry name" value="His_kinase_dom"/>
</dbReference>
<dbReference type="InterPro" id="IPR036097">
    <property type="entry name" value="HisK_dim/P_sf"/>
</dbReference>
<sequence length="397" mass="42720">MTRHAAWKPSGTVRTRLTLLYTGLFLVTSTILLTVVNLLLTSALESRVSSITEDFPPFGELPPGAGPAPRAPGAPDRPVRPEVVDAMSGLPGAVLRYQWTVSAIVIAVLTVVSVVAGWWLAGRVLSPLRHITATAHRLSLSNLHERIALAGPRDELTDLADTFDAMLERLERSVDSQRRFIANAAHELRTPLSVQRAAIQIGLDDPLPDRLIPVREKLLTANRRTERLIDSLLLLAQAEHGPGGMEPVTLDPLVRQTVEETAADGVVVTADTRPVVVEGDPVLLGRLLTNLLQNAVRYNRPGGTVHVGLTATGVLTVRNTGPEVPAERIAELFQPFRRLHSRTRTADGAGLGLSIVLSIARAHRADLTARPNPGGGLELTVRFPVHTGAEPGGRRAP</sequence>
<dbReference type="SMART" id="SM00388">
    <property type="entry name" value="HisKA"/>
    <property type="match status" value="1"/>
</dbReference>
<proteinExistence type="predicted"/>
<organism evidence="14 15">
    <name type="scientific">Streptosporangium amethystogenes subsp. fukuiense</name>
    <dbReference type="NCBI Taxonomy" id="698418"/>
    <lineage>
        <taxon>Bacteria</taxon>
        <taxon>Bacillati</taxon>
        <taxon>Actinomycetota</taxon>
        <taxon>Actinomycetes</taxon>
        <taxon>Streptosporangiales</taxon>
        <taxon>Streptosporangiaceae</taxon>
        <taxon>Streptosporangium</taxon>
    </lineage>
</organism>
<dbReference type="Pfam" id="PF02518">
    <property type="entry name" value="HATPase_c"/>
    <property type="match status" value="1"/>
</dbReference>
<dbReference type="InterPro" id="IPR050428">
    <property type="entry name" value="TCS_sensor_his_kinase"/>
</dbReference>
<evidence type="ECO:0000256" key="5">
    <source>
        <dbReference type="ARBA" id="ARBA00022679"/>
    </source>
</evidence>
<dbReference type="PROSITE" id="PS50885">
    <property type="entry name" value="HAMP"/>
    <property type="match status" value="1"/>
</dbReference>
<dbReference type="PANTHER" id="PTHR45436">
    <property type="entry name" value="SENSOR HISTIDINE KINASE YKOH"/>
    <property type="match status" value="1"/>
</dbReference>
<dbReference type="InterPro" id="IPR004358">
    <property type="entry name" value="Sig_transdc_His_kin-like_C"/>
</dbReference>
<evidence type="ECO:0000256" key="9">
    <source>
        <dbReference type="ARBA" id="ARBA00023012"/>
    </source>
</evidence>
<reference evidence="15" key="1">
    <citation type="journal article" date="2019" name="Int. J. Syst. Evol. Microbiol.">
        <title>The Global Catalogue of Microorganisms (GCM) 10K type strain sequencing project: providing services to taxonomists for standard genome sequencing and annotation.</title>
        <authorList>
            <consortium name="The Broad Institute Genomics Platform"/>
            <consortium name="The Broad Institute Genome Sequencing Center for Infectious Disease"/>
            <person name="Wu L."/>
            <person name="Ma J."/>
        </authorList>
    </citation>
    <scope>NUCLEOTIDE SEQUENCE [LARGE SCALE GENOMIC DNA]</scope>
    <source>
        <strain evidence="15">JCM 10083</strain>
    </source>
</reference>
<dbReference type="InterPro" id="IPR003661">
    <property type="entry name" value="HisK_dim/P_dom"/>
</dbReference>
<evidence type="ECO:0000256" key="10">
    <source>
        <dbReference type="ARBA" id="ARBA00023136"/>
    </source>
</evidence>
<evidence type="ECO:0000259" key="13">
    <source>
        <dbReference type="PROSITE" id="PS50885"/>
    </source>
</evidence>
<dbReference type="Gene3D" id="1.10.287.130">
    <property type="match status" value="1"/>
</dbReference>
<dbReference type="EMBL" id="JBHTEE010000001">
    <property type="protein sequence ID" value="MFC7606570.1"/>
    <property type="molecule type" value="Genomic_DNA"/>
</dbReference>
<feature type="domain" description="HAMP" evidence="13">
    <location>
        <begin position="122"/>
        <end position="175"/>
    </location>
</feature>
<evidence type="ECO:0000256" key="8">
    <source>
        <dbReference type="ARBA" id="ARBA00022989"/>
    </source>
</evidence>
<evidence type="ECO:0000313" key="14">
    <source>
        <dbReference type="EMBL" id="MFC7606570.1"/>
    </source>
</evidence>
<protein>
    <recommendedName>
        <fullName evidence="3">histidine kinase</fullName>
        <ecNumber evidence="3">2.7.13.3</ecNumber>
    </recommendedName>
</protein>
<dbReference type="PANTHER" id="PTHR45436:SF5">
    <property type="entry name" value="SENSOR HISTIDINE KINASE TRCS"/>
    <property type="match status" value="1"/>
</dbReference>
<feature type="domain" description="Histidine kinase" evidence="12">
    <location>
        <begin position="183"/>
        <end position="387"/>
    </location>
</feature>
<dbReference type="InterPro" id="IPR003594">
    <property type="entry name" value="HATPase_dom"/>
</dbReference>
<dbReference type="InterPro" id="IPR036890">
    <property type="entry name" value="HATPase_C_sf"/>
</dbReference>
<dbReference type="CDD" id="cd06225">
    <property type="entry name" value="HAMP"/>
    <property type="match status" value="1"/>
</dbReference>